<evidence type="ECO:0000313" key="2">
    <source>
        <dbReference type="Proteomes" id="UP000663828"/>
    </source>
</evidence>
<organism evidence="1 2">
    <name type="scientific">Adineta ricciae</name>
    <name type="common">Rotifer</name>
    <dbReference type="NCBI Taxonomy" id="249248"/>
    <lineage>
        <taxon>Eukaryota</taxon>
        <taxon>Metazoa</taxon>
        <taxon>Spiralia</taxon>
        <taxon>Gnathifera</taxon>
        <taxon>Rotifera</taxon>
        <taxon>Eurotatoria</taxon>
        <taxon>Bdelloidea</taxon>
        <taxon>Adinetida</taxon>
        <taxon>Adinetidae</taxon>
        <taxon>Adineta</taxon>
    </lineage>
</organism>
<proteinExistence type="predicted"/>
<dbReference type="EMBL" id="CAJNOR010011048">
    <property type="protein sequence ID" value="CAF1658695.1"/>
    <property type="molecule type" value="Genomic_DNA"/>
</dbReference>
<dbReference type="AlphaFoldDB" id="A0A816F621"/>
<keyword evidence="2" id="KW-1185">Reference proteome</keyword>
<comment type="caution">
    <text evidence="1">The sequence shown here is derived from an EMBL/GenBank/DDBJ whole genome shotgun (WGS) entry which is preliminary data.</text>
</comment>
<sequence>MSNEGVASAGSHPPLVSPLRRLSICRQLSDVLKYRRKSYCSNSSDHLPYIPSPSPTSTTTTNSASSTFTFVWNCALTEVDSPPGSSSNEDLHILPVQHQLRTRKNGLSDDPNAINTKEITGSMVAACLLKQKSVSCDDVAFLSSSGDEQTICANGPSSATSAAISYQSKQNGLLVLSCFRYFCLFKSSIFTTYLNIFLFAYLDKEHGLPSCPRLANRSLAKTSAGKERNDKRNSTGSAILIATSKSTSTANKRLSSQCMVPESDESIITSNNSNYNQEFKPINPQQHVKSNKTIRSGLFTSSIFTRYVYIGNKTKKNSELSFPYYPLH</sequence>
<evidence type="ECO:0000313" key="1">
    <source>
        <dbReference type="EMBL" id="CAF1658695.1"/>
    </source>
</evidence>
<name>A0A816F621_ADIRI</name>
<gene>
    <name evidence="1" type="ORF">XAT740_LOCUS56422</name>
</gene>
<reference evidence="1" key="1">
    <citation type="submission" date="2021-02" db="EMBL/GenBank/DDBJ databases">
        <authorList>
            <person name="Nowell W R."/>
        </authorList>
    </citation>
    <scope>NUCLEOTIDE SEQUENCE</scope>
</reference>
<accession>A0A816F621</accession>
<dbReference type="Proteomes" id="UP000663828">
    <property type="component" value="Unassembled WGS sequence"/>
</dbReference>
<protein>
    <submittedName>
        <fullName evidence="1">Uncharacterized protein</fullName>
    </submittedName>
</protein>